<gene>
    <name evidence="2" type="ORF">IV02_08410</name>
</gene>
<dbReference type="AlphaFoldDB" id="A0A085VAI2"/>
<feature type="transmembrane region" description="Helical" evidence="1">
    <location>
        <begin position="12"/>
        <end position="29"/>
    </location>
</feature>
<name>A0A085VAI2_PSESX</name>
<dbReference type="Proteomes" id="UP000028643">
    <property type="component" value="Unassembled WGS sequence"/>
</dbReference>
<evidence type="ECO:0000313" key="3">
    <source>
        <dbReference type="Proteomes" id="UP000028643"/>
    </source>
</evidence>
<feature type="transmembrane region" description="Helical" evidence="1">
    <location>
        <begin position="35"/>
        <end position="52"/>
    </location>
</feature>
<sequence>MDFKTRVQQVQTWFIVALLLKAVFAGISLKTNDPTWFGFYFPISVMLAYWIVGYRVRELYDVRLTMAKFADSVYYLGFLFTVVSIIICLSDIQSIGENLSGMAVRFSAAMVSTLIGMVARTIHVGFKPDQEDAVRSVEERAISSAENLALMFDETFQKLTLFRDEVVATTKETVAGAKEQIEELSKHSMRAMDTYFGNATTRSNEAFDAMLKDARSASDELLSTINGLSEKSEQTLDRMEAHAMDFGKKAEARLDQTLFPDDLFANKLKPSIDALSQTTEGVNSGIATLADDVKSAARSVGTAIRGLNTKTLILEETLTAVGSIVESQQRLMDAMNGQGSTLVEGVERAQKEFLNTIDDYQKDFQEELKSNRAVVGLVVDKLQALHDKIEGDDSATVLSREVDVAFKAIGEASIRANEAFSDSIKSTLLPLIQAITDSNDIHKGLATQVVQGNAAIGAAHAHLDELVQKIDHINKIELQYPAVNEPMIKDERAPFSASEYNSADTDLRPVG</sequence>
<keyword evidence="1" id="KW-1133">Transmembrane helix</keyword>
<dbReference type="RefSeq" id="WP_047573727.1">
    <property type="nucleotide sequence ID" value="NZ_JPQT01000097.1"/>
</dbReference>
<keyword evidence="1" id="KW-0472">Membrane</keyword>
<evidence type="ECO:0000313" key="2">
    <source>
        <dbReference type="EMBL" id="KFE52445.1"/>
    </source>
</evidence>
<organism evidence="2 3">
    <name type="scientific">Pseudomonas syringae</name>
    <dbReference type="NCBI Taxonomy" id="317"/>
    <lineage>
        <taxon>Bacteria</taxon>
        <taxon>Pseudomonadati</taxon>
        <taxon>Pseudomonadota</taxon>
        <taxon>Gammaproteobacteria</taxon>
        <taxon>Pseudomonadales</taxon>
        <taxon>Pseudomonadaceae</taxon>
        <taxon>Pseudomonas</taxon>
    </lineage>
</organism>
<dbReference type="EMBL" id="JPQT01000097">
    <property type="protein sequence ID" value="KFE52445.1"/>
    <property type="molecule type" value="Genomic_DNA"/>
</dbReference>
<accession>A0A085VAI2</accession>
<reference evidence="2 3" key="1">
    <citation type="submission" date="2014-07" db="EMBL/GenBank/DDBJ databases">
        <title>Draft Genome Sequences of Environmental Pseudomonas syringae strains.</title>
        <authorList>
            <person name="Baltrus D.A."/>
            <person name="Berge O."/>
            <person name="Morris C."/>
        </authorList>
    </citation>
    <scope>NUCLEOTIDE SEQUENCE [LARGE SCALE GENOMIC DNA]</scope>
    <source>
        <strain evidence="2 3">CEB003</strain>
    </source>
</reference>
<comment type="caution">
    <text evidence="2">The sequence shown here is derived from an EMBL/GenBank/DDBJ whole genome shotgun (WGS) entry which is preliminary data.</text>
</comment>
<proteinExistence type="predicted"/>
<evidence type="ECO:0000256" key="1">
    <source>
        <dbReference type="SAM" id="Phobius"/>
    </source>
</evidence>
<feature type="transmembrane region" description="Helical" evidence="1">
    <location>
        <begin position="73"/>
        <end position="96"/>
    </location>
</feature>
<protein>
    <submittedName>
        <fullName evidence="2">Uncharacterized protein</fullName>
    </submittedName>
</protein>
<keyword evidence="1" id="KW-0812">Transmembrane</keyword>
<dbReference type="PATRIC" id="fig|317.174.peg.1721"/>